<dbReference type="EMBL" id="VIGI01000010">
    <property type="protein sequence ID" value="KAB8295056.1"/>
    <property type="molecule type" value="Genomic_DNA"/>
</dbReference>
<dbReference type="SUPFAM" id="SSF55729">
    <property type="entry name" value="Acyl-CoA N-acyltransferases (Nat)"/>
    <property type="match status" value="1"/>
</dbReference>
<evidence type="ECO:0000313" key="2">
    <source>
        <dbReference type="EMBL" id="KAB8295056.1"/>
    </source>
</evidence>
<keyword evidence="3" id="KW-1185">Reference proteome</keyword>
<name>A0A5N6JZT3_MONLA</name>
<comment type="caution">
    <text evidence="2">The sequence shown here is derived from an EMBL/GenBank/DDBJ whole genome shotgun (WGS) entry which is preliminary data.</text>
</comment>
<organism evidence="2 3">
    <name type="scientific">Monilinia laxa</name>
    <name type="common">Brown rot fungus</name>
    <name type="synonym">Sclerotinia laxa</name>
    <dbReference type="NCBI Taxonomy" id="61186"/>
    <lineage>
        <taxon>Eukaryota</taxon>
        <taxon>Fungi</taxon>
        <taxon>Dikarya</taxon>
        <taxon>Ascomycota</taxon>
        <taxon>Pezizomycotina</taxon>
        <taxon>Leotiomycetes</taxon>
        <taxon>Helotiales</taxon>
        <taxon>Sclerotiniaceae</taxon>
        <taxon>Monilinia</taxon>
    </lineage>
</organism>
<dbReference type="InterPro" id="IPR016181">
    <property type="entry name" value="Acyl_CoA_acyltransferase"/>
</dbReference>
<dbReference type="GO" id="GO:0016747">
    <property type="term" value="F:acyltransferase activity, transferring groups other than amino-acyl groups"/>
    <property type="evidence" value="ECO:0007669"/>
    <property type="project" value="InterPro"/>
</dbReference>
<feature type="domain" description="N-acetyltransferase" evidence="1">
    <location>
        <begin position="21"/>
        <end position="171"/>
    </location>
</feature>
<sequence length="213" mass="23227">MSQAPSRPHWARPSHKLQTPRLTLRSALPSDALPFALIHLAVEVQAQRLEAQKISTAAGKNAFLVIILKASEELAEIDYVEDLRVHDGFLIGMTGFNSFSVGKSSDGADEDVLIGDTGVLVDYRFARRGFAMESLCAVVEYGFCDLGCGEISLDTLAINAPFRGLMDAVGLRDVVVLRSVGDGTLDEEAHYVFNVRKWETAKKGVMGNGKWTL</sequence>
<reference evidence="2 3" key="1">
    <citation type="submission" date="2019-06" db="EMBL/GenBank/DDBJ databases">
        <title>Genome Sequence of the Brown Rot Fungal Pathogen Monilinia laxa.</title>
        <authorList>
            <person name="De Miccolis Angelini R.M."/>
            <person name="Landi L."/>
            <person name="Abate D."/>
            <person name="Pollastro S."/>
            <person name="Romanazzi G."/>
            <person name="Faretra F."/>
        </authorList>
    </citation>
    <scope>NUCLEOTIDE SEQUENCE [LARGE SCALE GENOMIC DNA]</scope>
    <source>
        <strain evidence="2 3">Mlax316</strain>
    </source>
</reference>
<dbReference type="AlphaFoldDB" id="A0A5N6JZT3"/>
<proteinExistence type="predicted"/>
<dbReference type="Proteomes" id="UP000326757">
    <property type="component" value="Unassembled WGS sequence"/>
</dbReference>
<dbReference type="Pfam" id="PF13302">
    <property type="entry name" value="Acetyltransf_3"/>
    <property type="match status" value="1"/>
</dbReference>
<accession>A0A5N6JZT3</accession>
<dbReference type="InterPro" id="IPR000182">
    <property type="entry name" value="GNAT_dom"/>
</dbReference>
<evidence type="ECO:0000259" key="1">
    <source>
        <dbReference type="Pfam" id="PF13302"/>
    </source>
</evidence>
<dbReference type="OrthoDB" id="64477at2759"/>
<protein>
    <recommendedName>
        <fullName evidence="1">N-acetyltransferase domain-containing protein</fullName>
    </recommendedName>
</protein>
<gene>
    <name evidence="2" type="ORF">EYC80_006996</name>
</gene>
<evidence type="ECO:0000313" key="3">
    <source>
        <dbReference type="Proteomes" id="UP000326757"/>
    </source>
</evidence>
<dbReference type="Gene3D" id="3.40.630.30">
    <property type="match status" value="1"/>
</dbReference>